<evidence type="ECO:0000313" key="2">
    <source>
        <dbReference type="Proteomes" id="UP000245639"/>
    </source>
</evidence>
<protein>
    <submittedName>
        <fullName evidence="1">Uncharacterized protein</fullName>
    </submittedName>
</protein>
<organism evidence="1 2">
    <name type="scientific">Actinomycetospora cinnamomea</name>
    <dbReference type="NCBI Taxonomy" id="663609"/>
    <lineage>
        <taxon>Bacteria</taxon>
        <taxon>Bacillati</taxon>
        <taxon>Actinomycetota</taxon>
        <taxon>Actinomycetes</taxon>
        <taxon>Pseudonocardiales</taxon>
        <taxon>Pseudonocardiaceae</taxon>
        <taxon>Actinomycetospora</taxon>
    </lineage>
</organism>
<accession>A0A2U1E8Q4</accession>
<dbReference type="EMBL" id="QEKW01000031">
    <property type="protein sequence ID" value="PVY96327.1"/>
    <property type="molecule type" value="Genomic_DNA"/>
</dbReference>
<keyword evidence="2" id="KW-1185">Reference proteome</keyword>
<dbReference type="OrthoDB" id="7593365at2"/>
<gene>
    <name evidence="1" type="ORF">C8D89_13116</name>
</gene>
<comment type="caution">
    <text evidence="1">The sequence shown here is derived from an EMBL/GenBank/DDBJ whole genome shotgun (WGS) entry which is preliminary data.</text>
</comment>
<sequence>MTVTGPVAEVVAALTRPLPPLDEAVAALGRDAGLVAWWGDDAVPVEGPPHPVDAGWRLLEVGDATMLRNRVTRQDLYRTGVSALRRALAGLLLDDLDLAPTWAADVVLPRADEDRLTAWMRAHLRLSAVLHEDRRVLLGPVRDALAPGLREDRDPALSACARFTAAAGERPVRDPSVPFRRP</sequence>
<name>A0A2U1E8Q4_9PSEU</name>
<dbReference type="RefSeq" id="WP_116711388.1">
    <property type="nucleotide sequence ID" value="NZ_QEKW01000031.1"/>
</dbReference>
<evidence type="ECO:0000313" key="1">
    <source>
        <dbReference type="EMBL" id="PVY96327.1"/>
    </source>
</evidence>
<proteinExistence type="predicted"/>
<reference evidence="1 2" key="1">
    <citation type="submission" date="2018-04" db="EMBL/GenBank/DDBJ databases">
        <title>Genomic Encyclopedia of Type Strains, Phase IV (KMG-IV): sequencing the most valuable type-strain genomes for metagenomic binning, comparative biology and taxonomic classification.</title>
        <authorList>
            <person name="Goeker M."/>
        </authorList>
    </citation>
    <scope>NUCLEOTIDE SEQUENCE [LARGE SCALE GENOMIC DNA]</scope>
    <source>
        <strain evidence="1 2">DSM 45771</strain>
    </source>
</reference>
<dbReference type="Proteomes" id="UP000245639">
    <property type="component" value="Unassembled WGS sequence"/>
</dbReference>
<dbReference type="AlphaFoldDB" id="A0A2U1E8Q4"/>